<evidence type="ECO:0000313" key="2">
    <source>
        <dbReference type="EMBL" id="TNN46953.1"/>
    </source>
</evidence>
<accession>A0A4Z2G229</accession>
<organism evidence="2 3">
    <name type="scientific">Liparis tanakae</name>
    <name type="common">Tanaka's snailfish</name>
    <dbReference type="NCBI Taxonomy" id="230148"/>
    <lineage>
        <taxon>Eukaryota</taxon>
        <taxon>Metazoa</taxon>
        <taxon>Chordata</taxon>
        <taxon>Craniata</taxon>
        <taxon>Vertebrata</taxon>
        <taxon>Euteleostomi</taxon>
        <taxon>Actinopterygii</taxon>
        <taxon>Neopterygii</taxon>
        <taxon>Teleostei</taxon>
        <taxon>Neoteleostei</taxon>
        <taxon>Acanthomorphata</taxon>
        <taxon>Eupercaria</taxon>
        <taxon>Perciformes</taxon>
        <taxon>Cottioidei</taxon>
        <taxon>Cottales</taxon>
        <taxon>Liparidae</taxon>
        <taxon>Liparis</taxon>
    </lineage>
</organism>
<keyword evidence="1" id="KW-0732">Signal</keyword>
<comment type="caution">
    <text evidence="2">The sequence shown here is derived from an EMBL/GenBank/DDBJ whole genome shotgun (WGS) entry which is preliminary data.</text>
</comment>
<gene>
    <name evidence="2" type="ORF">EYF80_042834</name>
</gene>
<sequence length="156" mass="16460">MVMLASVWCRLSVALTVRVYHVFSSKSSGAADVSGVPGEANAAVLHLLHVDHHHSLGGLSWTALVHGLHDEGPLSLGQIPQWLGGLDLTSQGVDAEALDRHGETVKNGTVGSEVFILGLHGGQNPLGTPAGHLDDQRILEEEGGVVVDVQDEVLMW</sequence>
<feature type="chain" id="PRO_5021325835" description="Secreted protein" evidence="1">
    <location>
        <begin position="25"/>
        <end position="156"/>
    </location>
</feature>
<evidence type="ECO:0000256" key="1">
    <source>
        <dbReference type="SAM" id="SignalP"/>
    </source>
</evidence>
<dbReference type="Proteomes" id="UP000314294">
    <property type="component" value="Unassembled WGS sequence"/>
</dbReference>
<evidence type="ECO:0008006" key="4">
    <source>
        <dbReference type="Google" id="ProtNLM"/>
    </source>
</evidence>
<proteinExistence type="predicted"/>
<name>A0A4Z2G229_9TELE</name>
<evidence type="ECO:0000313" key="3">
    <source>
        <dbReference type="Proteomes" id="UP000314294"/>
    </source>
</evidence>
<dbReference type="AlphaFoldDB" id="A0A4Z2G229"/>
<dbReference type="EMBL" id="SRLO01000765">
    <property type="protein sequence ID" value="TNN46953.1"/>
    <property type="molecule type" value="Genomic_DNA"/>
</dbReference>
<reference evidence="2 3" key="1">
    <citation type="submission" date="2019-03" db="EMBL/GenBank/DDBJ databases">
        <title>First draft genome of Liparis tanakae, snailfish: a comprehensive survey of snailfish specific genes.</title>
        <authorList>
            <person name="Kim W."/>
            <person name="Song I."/>
            <person name="Jeong J.-H."/>
            <person name="Kim D."/>
            <person name="Kim S."/>
            <person name="Ryu S."/>
            <person name="Song J.Y."/>
            <person name="Lee S.K."/>
        </authorList>
    </citation>
    <scope>NUCLEOTIDE SEQUENCE [LARGE SCALE GENOMIC DNA]</scope>
    <source>
        <tissue evidence="2">Muscle</tissue>
    </source>
</reference>
<keyword evidence="3" id="KW-1185">Reference proteome</keyword>
<feature type="signal peptide" evidence="1">
    <location>
        <begin position="1"/>
        <end position="24"/>
    </location>
</feature>
<protein>
    <recommendedName>
        <fullName evidence="4">Secreted protein</fullName>
    </recommendedName>
</protein>